<evidence type="ECO:0000259" key="8">
    <source>
        <dbReference type="PROSITE" id="PS51635"/>
    </source>
</evidence>
<gene>
    <name evidence="9" type="ORF">ACFSC0_14610</name>
</gene>
<organism evidence="9 10">
    <name type="scientific">Phenylobacterium terrae</name>
    <dbReference type="NCBI Taxonomy" id="2665495"/>
    <lineage>
        <taxon>Bacteria</taxon>
        <taxon>Pseudomonadati</taxon>
        <taxon>Pseudomonadota</taxon>
        <taxon>Alphaproteobacteria</taxon>
        <taxon>Caulobacterales</taxon>
        <taxon>Caulobacteraceae</taxon>
        <taxon>Phenylobacterium</taxon>
    </lineage>
</organism>
<dbReference type="PANTHER" id="PTHR14226:SF29">
    <property type="entry name" value="NEUROPATHY TARGET ESTERASE SWS"/>
    <property type="match status" value="1"/>
</dbReference>
<evidence type="ECO:0000256" key="4">
    <source>
        <dbReference type="ARBA" id="ARBA00023098"/>
    </source>
</evidence>
<feature type="short sequence motif" description="GXSXG" evidence="5">
    <location>
        <begin position="317"/>
        <end position="321"/>
    </location>
</feature>
<feature type="short sequence motif" description="DGA/G" evidence="5">
    <location>
        <begin position="433"/>
        <end position="435"/>
    </location>
</feature>
<dbReference type="SMART" id="SM00100">
    <property type="entry name" value="cNMP"/>
    <property type="match status" value="1"/>
</dbReference>
<dbReference type="CDD" id="cd07205">
    <property type="entry name" value="Pat_PNPLA6_PNPLA7_NTE1_like"/>
    <property type="match status" value="1"/>
</dbReference>
<keyword evidence="2 5" id="KW-0378">Hydrolase</keyword>
<dbReference type="Gene3D" id="2.60.120.10">
    <property type="entry name" value="Jelly Rolls"/>
    <property type="match status" value="1"/>
</dbReference>
<evidence type="ECO:0000256" key="5">
    <source>
        <dbReference type="PROSITE-ProRule" id="PRU01161"/>
    </source>
</evidence>
<dbReference type="InterPro" id="IPR014710">
    <property type="entry name" value="RmlC-like_jellyroll"/>
</dbReference>
<dbReference type="PANTHER" id="PTHR14226">
    <property type="entry name" value="NEUROPATHY TARGET ESTERASE/SWISS CHEESE D.MELANOGASTER"/>
    <property type="match status" value="1"/>
</dbReference>
<dbReference type="Proteomes" id="UP001597237">
    <property type="component" value="Unassembled WGS sequence"/>
</dbReference>
<feature type="domain" description="Cyclic nucleotide-binding" evidence="7">
    <location>
        <begin position="11"/>
        <end position="91"/>
    </location>
</feature>
<protein>
    <submittedName>
        <fullName evidence="9">Patatin-like phospholipase family protein</fullName>
    </submittedName>
</protein>
<dbReference type="Gene3D" id="3.40.1090.10">
    <property type="entry name" value="Cytosolic phospholipase A2 catalytic domain"/>
    <property type="match status" value="2"/>
</dbReference>
<dbReference type="EMBL" id="JBHUEY010000006">
    <property type="protein sequence ID" value="MFD1784633.1"/>
    <property type="molecule type" value="Genomic_DNA"/>
</dbReference>
<dbReference type="PROSITE" id="PS50042">
    <property type="entry name" value="CNMP_BINDING_3"/>
    <property type="match status" value="1"/>
</dbReference>
<evidence type="ECO:0000256" key="3">
    <source>
        <dbReference type="ARBA" id="ARBA00022963"/>
    </source>
</evidence>
<feature type="compositionally biased region" description="Basic residues" evidence="6">
    <location>
        <begin position="571"/>
        <end position="580"/>
    </location>
</feature>
<dbReference type="SUPFAM" id="SSF51206">
    <property type="entry name" value="cAMP-binding domain-like"/>
    <property type="match status" value="1"/>
</dbReference>
<dbReference type="Pfam" id="PF01734">
    <property type="entry name" value="Patatin"/>
    <property type="match status" value="1"/>
</dbReference>
<evidence type="ECO:0000256" key="6">
    <source>
        <dbReference type="SAM" id="MobiDB-lite"/>
    </source>
</evidence>
<keyword evidence="4 5" id="KW-0443">Lipid metabolism</keyword>
<sequence>MEPWRSEATWFSLPGGSVLFDRDEPADHLYVVRAGRLGAFRHEEGAEPEFLGVIRPGEPAGEMALIGDTAHTARVVALRDSEIFALPREVFLEAAEEEPAVITELARLMLARTRAGPERGTAGEPSVFGFIPASEPLSLRPIVDQIAREVSKLGYLVDVIGSEAARAPTEWFSQVEHAHDFVLYVAEAGDLGWRQVVSRQVDRLFRVGRGDRPPPASQHPLAASSALEAQQLVDLILMQPSRARRPHGSEVWTSAVRPARVFHMRRENRADAARLARVITGQSVGLVLSGGGARAYAHVGAVRALRERKVPIDFVGGVSMGAIVAAGLAMGWDDVELDERIRKAFVTSSPLDDIAFPLLAMTRGQKVVERLEEHFGDVDIADLWLPFFCVSSNLTTGAYHLHRHGSLVQALRASIALPGVLPPSTDDDDVLVDGAVLKNFPTDVMKALQLGPIVGVDVTRGRSITAEDVARPSSVWRWLLSGQWRKGPPIVSLLMRAATVSTGRDHAAAREATDVLVMPNLQGVEIRDWEAYEPAVRAGYEATLAALDGLKAPVTDLRRRPSLSAPETPRRARLKARAGG</sequence>
<dbReference type="RefSeq" id="WP_377280930.1">
    <property type="nucleotide sequence ID" value="NZ_JBHRSI010000002.1"/>
</dbReference>
<dbReference type="InterPro" id="IPR002641">
    <property type="entry name" value="PNPLA_dom"/>
</dbReference>
<dbReference type="InterPro" id="IPR050301">
    <property type="entry name" value="NTE"/>
</dbReference>
<evidence type="ECO:0000259" key="7">
    <source>
        <dbReference type="PROSITE" id="PS50042"/>
    </source>
</evidence>
<dbReference type="InterPro" id="IPR016035">
    <property type="entry name" value="Acyl_Trfase/lysoPLipase"/>
</dbReference>
<feature type="domain" description="PNPLA" evidence="8">
    <location>
        <begin position="286"/>
        <end position="446"/>
    </location>
</feature>
<dbReference type="CDD" id="cd00038">
    <property type="entry name" value="CAP_ED"/>
    <property type="match status" value="1"/>
</dbReference>
<keyword evidence="3 5" id="KW-0442">Lipid degradation</keyword>
<evidence type="ECO:0000313" key="10">
    <source>
        <dbReference type="Proteomes" id="UP001597237"/>
    </source>
</evidence>
<dbReference type="InterPro" id="IPR000595">
    <property type="entry name" value="cNMP-bd_dom"/>
</dbReference>
<evidence type="ECO:0000256" key="2">
    <source>
        <dbReference type="ARBA" id="ARBA00022801"/>
    </source>
</evidence>
<evidence type="ECO:0000256" key="1">
    <source>
        <dbReference type="ARBA" id="ARBA00006636"/>
    </source>
</evidence>
<name>A0ABW4N480_9CAUL</name>
<comment type="similarity">
    <text evidence="1">Belongs to the NTE family.</text>
</comment>
<dbReference type="Pfam" id="PF00027">
    <property type="entry name" value="cNMP_binding"/>
    <property type="match status" value="1"/>
</dbReference>
<dbReference type="PROSITE" id="PS51635">
    <property type="entry name" value="PNPLA"/>
    <property type="match status" value="1"/>
</dbReference>
<feature type="region of interest" description="Disordered" evidence="6">
    <location>
        <begin position="557"/>
        <end position="580"/>
    </location>
</feature>
<reference evidence="10" key="1">
    <citation type="journal article" date="2019" name="Int. J. Syst. Evol. Microbiol.">
        <title>The Global Catalogue of Microorganisms (GCM) 10K type strain sequencing project: providing services to taxonomists for standard genome sequencing and annotation.</title>
        <authorList>
            <consortium name="The Broad Institute Genomics Platform"/>
            <consortium name="The Broad Institute Genome Sequencing Center for Infectious Disease"/>
            <person name="Wu L."/>
            <person name="Ma J."/>
        </authorList>
    </citation>
    <scope>NUCLEOTIDE SEQUENCE [LARGE SCALE GENOMIC DNA]</scope>
    <source>
        <strain evidence="10">DFY28</strain>
    </source>
</reference>
<accession>A0ABW4N480</accession>
<dbReference type="InterPro" id="IPR018490">
    <property type="entry name" value="cNMP-bd_dom_sf"/>
</dbReference>
<keyword evidence="10" id="KW-1185">Reference proteome</keyword>
<comment type="caution">
    <text evidence="9">The sequence shown here is derived from an EMBL/GenBank/DDBJ whole genome shotgun (WGS) entry which is preliminary data.</text>
</comment>
<evidence type="ECO:0000313" key="9">
    <source>
        <dbReference type="EMBL" id="MFD1784633.1"/>
    </source>
</evidence>
<feature type="active site" description="Proton acceptor" evidence="5">
    <location>
        <position position="433"/>
    </location>
</feature>
<dbReference type="SUPFAM" id="SSF52151">
    <property type="entry name" value="FabD/lysophospholipase-like"/>
    <property type="match status" value="1"/>
</dbReference>
<proteinExistence type="inferred from homology"/>
<comment type="caution">
    <text evidence="5">Lacks conserved residue(s) required for the propagation of feature annotation.</text>
</comment>
<feature type="active site" description="Nucleophile" evidence="5">
    <location>
        <position position="319"/>
    </location>
</feature>